<proteinExistence type="predicted"/>
<organism evidence="2 3">
    <name type="scientific">Loxostege sticticalis</name>
    <name type="common">Beet webworm moth</name>
    <dbReference type="NCBI Taxonomy" id="481309"/>
    <lineage>
        <taxon>Eukaryota</taxon>
        <taxon>Metazoa</taxon>
        <taxon>Ecdysozoa</taxon>
        <taxon>Arthropoda</taxon>
        <taxon>Hexapoda</taxon>
        <taxon>Insecta</taxon>
        <taxon>Pterygota</taxon>
        <taxon>Neoptera</taxon>
        <taxon>Endopterygota</taxon>
        <taxon>Lepidoptera</taxon>
        <taxon>Glossata</taxon>
        <taxon>Ditrysia</taxon>
        <taxon>Pyraloidea</taxon>
        <taxon>Crambidae</taxon>
        <taxon>Pyraustinae</taxon>
        <taxon>Loxostege</taxon>
    </lineage>
</organism>
<reference evidence="2 3" key="1">
    <citation type="submission" date="2024-06" db="EMBL/GenBank/DDBJ databases">
        <title>A chromosome-level genome assembly of beet webworm, Loxostege sticticalis.</title>
        <authorList>
            <person name="Zhang Y."/>
        </authorList>
    </citation>
    <scope>NUCLEOTIDE SEQUENCE [LARGE SCALE GENOMIC DNA]</scope>
    <source>
        <strain evidence="2">AQ028</strain>
        <tissue evidence="2">Male pupae</tissue>
    </source>
</reference>
<evidence type="ECO:0000313" key="3">
    <source>
        <dbReference type="Proteomes" id="UP001549921"/>
    </source>
</evidence>
<feature type="signal peptide" evidence="1">
    <location>
        <begin position="1"/>
        <end position="17"/>
    </location>
</feature>
<feature type="chain" id="PRO_5044832022" evidence="1">
    <location>
        <begin position="18"/>
        <end position="97"/>
    </location>
</feature>
<evidence type="ECO:0000313" key="2">
    <source>
        <dbReference type="EMBL" id="KAL0821648.1"/>
    </source>
</evidence>
<dbReference type="AlphaFoldDB" id="A0ABD0SRJ1"/>
<comment type="caution">
    <text evidence="2">The sequence shown here is derived from an EMBL/GenBank/DDBJ whole genome shotgun (WGS) entry which is preliminary data.</text>
</comment>
<name>A0ABD0SRJ1_LOXSC</name>
<evidence type="ECO:0000256" key="1">
    <source>
        <dbReference type="SAM" id="SignalP"/>
    </source>
</evidence>
<dbReference type="Proteomes" id="UP001549921">
    <property type="component" value="Unassembled WGS sequence"/>
</dbReference>
<accession>A0ABD0SRJ1</accession>
<gene>
    <name evidence="2" type="ORF">ABMA28_005089</name>
</gene>
<dbReference type="EMBL" id="JBEDNZ010000017">
    <property type="protein sequence ID" value="KAL0821648.1"/>
    <property type="molecule type" value="Genomic_DNA"/>
</dbReference>
<sequence>MIAKYVIILSILLPCFCQRPFYAGNKPIGFPEIISPRPSQMNGDDGYANMLNKLPVDQQPFWLLNKDKYIEHMKNPKTWPQRPSFFNENQNSAVFLK</sequence>
<protein>
    <submittedName>
        <fullName evidence="2">Uncharacterized protein</fullName>
    </submittedName>
</protein>
<keyword evidence="1" id="KW-0732">Signal</keyword>